<dbReference type="Pfam" id="PF00441">
    <property type="entry name" value="Acyl-CoA_dh_1"/>
    <property type="match status" value="1"/>
</dbReference>
<keyword evidence="8" id="KW-0408">Iron</keyword>
<proteinExistence type="inferred from homology"/>
<organism evidence="10 11">
    <name type="scientific">Thelephora terrestris</name>
    <dbReference type="NCBI Taxonomy" id="56493"/>
    <lineage>
        <taxon>Eukaryota</taxon>
        <taxon>Fungi</taxon>
        <taxon>Dikarya</taxon>
        <taxon>Basidiomycota</taxon>
        <taxon>Agaricomycotina</taxon>
        <taxon>Agaricomycetes</taxon>
        <taxon>Thelephorales</taxon>
        <taxon>Thelephoraceae</taxon>
        <taxon>Thelephora</taxon>
    </lineage>
</organism>
<dbReference type="PROSITE" id="PS00072">
    <property type="entry name" value="ACYL_COA_DH_1"/>
    <property type="match status" value="1"/>
</dbReference>
<dbReference type="PANTHER" id="PTHR48083">
    <property type="entry name" value="MEDIUM-CHAIN SPECIFIC ACYL-COA DEHYDROGENASE, MITOCHONDRIAL-RELATED"/>
    <property type="match status" value="1"/>
</dbReference>
<protein>
    <submittedName>
        <fullName evidence="10">Acyl-CoA dehydrogenase NM domain-like protein</fullName>
    </submittedName>
</protein>
<dbReference type="SMART" id="SM01117">
    <property type="entry name" value="Cyt-b5"/>
    <property type="match status" value="1"/>
</dbReference>
<evidence type="ECO:0000256" key="7">
    <source>
        <dbReference type="ARBA" id="ARBA00023002"/>
    </source>
</evidence>
<sequence length="516" mass="56793">MSTKVFTRQDVESHNQAGDLWVIIDSKVYDLTKFKDMHPGGVGVLLHSDVAGLDATEAFYGLHKGEVLDRPQYKRLVIGTVKDEEPLVAPPGPGDISLVPYAEPTWLTPGYYSPYFKETHRTYQKAIRQFIDEVITPDAAFNGSRGKRPSTEVNEKMAELNLFAMSLGPGKHLKGLKLMNGLVTPEEFDPFHELITSQELVRCGDRGYGDGIIGGLVIGLPPVINFGSEELKQKVLPEVFSGKKFICLAISEAHAGSDVFGLQTSAEKTEDGKHWIINGTKKWITGGMYADYFSTGCKTEDGFTVILIPRVEGVETKPIKTSYSPSAGTAYVTFDNVKVPVENTLGPEGGGIFVILSNFNHERWVMCCSSARSQRYIIERCLKWINQRKAFGKPLANQPVVRAKIAAMISRAEAIQAWLENITYQMCNMSYKQQASKLAGQIALLKAYSTKSAQQTAQDAVQIFGGRGITQSGMGAEIEHYYRTVTFDSLLGGSEDVLADLGVRQAIKAMPKNSKL</sequence>
<dbReference type="Gene3D" id="3.10.120.10">
    <property type="entry name" value="Cytochrome b5-like heme/steroid binding domain"/>
    <property type="match status" value="1"/>
</dbReference>
<dbReference type="InterPro" id="IPR046373">
    <property type="entry name" value="Acyl-CoA_Oxase/DH_mid-dom_sf"/>
</dbReference>
<dbReference type="GO" id="GO:0020037">
    <property type="term" value="F:heme binding"/>
    <property type="evidence" value="ECO:0007669"/>
    <property type="project" value="InterPro"/>
</dbReference>
<comment type="cofactor">
    <cofactor evidence="1">
        <name>FAD</name>
        <dbReference type="ChEBI" id="CHEBI:57692"/>
    </cofactor>
</comment>
<dbReference type="InterPro" id="IPR018506">
    <property type="entry name" value="Cyt_B5_heme-BS"/>
</dbReference>
<dbReference type="CDD" id="cd00567">
    <property type="entry name" value="ACAD"/>
    <property type="match status" value="1"/>
</dbReference>
<dbReference type="Gene3D" id="1.10.540.10">
    <property type="entry name" value="Acyl-CoA dehydrogenase/oxidase, N-terminal domain"/>
    <property type="match status" value="1"/>
</dbReference>
<accession>A0A9P6LBA3</accession>
<evidence type="ECO:0000313" key="10">
    <source>
        <dbReference type="EMBL" id="KAF9791043.1"/>
    </source>
</evidence>
<keyword evidence="11" id="KW-1185">Reference proteome</keyword>
<dbReference type="InterPro" id="IPR037069">
    <property type="entry name" value="AcylCoA_DH/ox_N_sf"/>
</dbReference>
<dbReference type="PANTHER" id="PTHR48083:SF28">
    <property type="entry name" value="ACYL-COA DEHYDROGENASE FAMILY PROTEIN (AFU_ORTHOLOGUE AFUA_6G10880)-RELATED"/>
    <property type="match status" value="1"/>
</dbReference>
<dbReference type="SUPFAM" id="SSF56645">
    <property type="entry name" value="Acyl-CoA dehydrogenase NM domain-like"/>
    <property type="match status" value="1"/>
</dbReference>
<dbReference type="SUPFAM" id="SSF47203">
    <property type="entry name" value="Acyl-CoA dehydrogenase C-terminal domain-like"/>
    <property type="match status" value="1"/>
</dbReference>
<dbReference type="Pfam" id="PF02771">
    <property type="entry name" value="Acyl-CoA_dh_N"/>
    <property type="match status" value="1"/>
</dbReference>
<evidence type="ECO:0000256" key="3">
    <source>
        <dbReference type="ARBA" id="ARBA00022617"/>
    </source>
</evidence>
<dbReference type="OrthoDB" id="2588832at2759"/>
<evidence type="ECO:0000313" key="11">
    <source>
        <dbReference type="Proteomes" id="UP000736335"/>
    </source>
</evidence>
<dbReference type="InterPro" id="IPR006091">
    <property type="entry name" value="Acyl-CoA_Oxase/DH_mid-dom"/>
</dbReference>
<evidence type="ECO:0000256" key="2">
    <source>
        <dbReference type="ARBA" id="ARBA00009347"/>
    </source>
</evidence>
<evidence type="ECO:0000259" key="9">
    <source>
        <dbReference type="PROSITE" id="PS50255"/>
    </source>
</evidence>
<dbReference type="Pfam" id="PF02770">
    <property type="entry name" value="Acyl-CoA_dh_M"/>
    <property type="match status" value="1"/>
</dbReference>
<evidence type="ECO:0000256" key="4">
    <source>
        <dbReference type="ARBA" id="ARBA00022630"/>
    </source>
</evidence>
<dbReference type="InterPro" id="IPR006089">
    <property type="entry name" value="Acyl-CoA_DH_CS"/>
</dbReference>
<reference evidence="10" key="2">
    <citation type="submission" date="2020-11" db="EMBL/GenBank/DDBJ databases">
        <authorList>
            <consortium name="DOE Joint Genome Institute"/>
            <person name="Kuo A."/>
            <person name="Miyauchi S."/>
            <person name="Kiss E."/>
            <person name="Drula E."/>
            <person name="Kohler A."/>
            <person name="Sanchez-Garcia M."/>
            <person name="Andreopoulos B."/>
            <person name="Barry K.W."/>
            <person name="Bonito G."/>
            <person name="Buee M."/>
            <person name="Carver A."/>
            <person name="Chen C."/>
            <person name="Cichocki N."/>
            <person name="Clum A."/>
            <person name="Culley D."/>
            <person name="Crous P.W."/>
            <person name="Fauchery L."/>
            <person name="Girlanda M."/>
            <person name="Hayes R."/>
            <person name="Keri Z."/>
            <person name="Labutti K."/>
            <person name="Lipzen A."/>
            <person name="Lombard V."/>
            <person name="Magnuson J."/>
            <person name="Maillard F."/>
            <person name="Morin E."/>
            <person name="Murat C."/>
            <person name="Nolan M."/>
            <person name="Ohm R."/>
            <person name="Pangilinan J."/>
            <person name="Pereira M."/>
            <person name="Perotto S."/>
            <person name="Peter M."/>
            <person name="Riley R."/>
            <person name="Sitrit Y."/>
            <person name="Stielow B."/>
            <person name="Szollosi G."/>
            <person name="Zifcakova L."/>
            <person name="Stursova M."/>
            <person name="Spatafora J.W."/>
            <person name="Tedersoo L."/>
            <person name="Vaario L.-M."/>
            <person name="Yamada A."/>
            <person name="Yan M."/>
            <person name="Wang P."/>
            <person name="Xu J."/>
            <person name="Bruns T."/>
            <person name="Baldrian P."/>
            <person name="Vilgalys R."/>
            <person name="Henrissat B."/>
            <person name="Grigoriev I.V."/>
            <person name="Hibbett D."/>
            <person name="Nagy L.G."/>
            <person name="Martin F.M."/>
        </authorList>
    </citation>
    <scope>NUCLEOTIDE SEQUENCE</scope>
    <source>
        <strain evidence="10">UH-Tt-Lm1</strain>
    </source>
</reference>
<dbReference type="InterPro" id="IPR009075">
    <property type="entry name" value="AcylCo_DH/oxidase_C"/>
</dbReference>
<dbReference type="InterPro" id="IPR036250">
    <property type="entry name" value="AcylCo_DH-like_C"/>
</dbReference>
<keyword evidence="5" id="KW-0479">Metal-binding</keyword>
<keyword evidence="3" id="KW-0349">Heme</keyword>
<evidence type="ECO:0000256" key="6">
    <source>
        <dbReference type="ARBA" id="ARBA00022827"/>
    </source>
</evidence>
<reference evidence="10" key="1">
    <citation type="journal article" date="2020" name="Nat. Commun.">
        <title>Large-scale genome sequencing of mycorrhizal fungi provides insights into the early evolution of symbiotic traits.</title>
        <authorList>
            <person name="Miyauchi S."/>
            <person name="Kiss E."/>
            <person name="Kuo A."/>
            <person name="Drula E."/>
            <person name="Kohler A."/>
            <person name="Sanchez-Garcia M."/>
            <person name="Morin E."/>
            <person name="Andreopoulos B."/>
            <person name="Barry K.W."/>
            <person name="Bonito G."/>
            <person name="Buee M."/>
            <person name="Carver A."/>
            <person name="Chen C."/>
            <person name="Cichocki N."/>
            <person name="Clum A."/>
            <person name="Culley D."/>
            <person name="Crous P.W."/>
            <person name="Fauchery L."/>
            <person name="Girlanda M."/>
            <person name="Hayes R.D."/>
            <person name="Keri Z."/>
            <person name="LaButti K."/>
            <person name="Lipzen A."/>
            <person name="Lombard V."/>
            <person name="Magnuson J."/>
            <person name="Maillard F."/>
            <person name="Murat C."/>
            <person name="Nolan M."/>
            <person name="Ohm R.A."/>
            <person name="Pangilinan J."/>
            <person name="Pereira M.F."/>
            <person name="Perotto S."/>
            <person name="Peter M."/>
            <person name="Pfister S."/>
            <person name="Riley R."/>
            <person name="Sitrit Y."/>
            <person name="Stielow J.B."/>
            <person name="Szollosi G."/>
            <person name="Zifcakova L."/>
            <person name="Stursova M."/>
            <person name="Spatafora J.W."/>
            <person name="Tedersoo L."/>
            <person name="Vaario L.M."/>
            <person name="Yamada A."/>
            <person name="Yan M."/>
            <person name="Wang P."/>
            <person name="Xu J."/>
            <person name="Bruns T."/>
            <person name="Baldrian P."/>
            <person name="Vilgalys R."/>
            <person name="Dunand C."/>
            <person name="Henrissat B."/>
            <person name="Grigoriev I.V."/>
            <person name="Hibbett D."/>
            <person name="Nagy L.G."/>
            <person name="Martin F.M."/>
        </authorList>
    </citation>
    <scope>NUCLEOTIDE SEQUENCE</scope>
    <source>
        <strain evidence="10">UH-Tt-Lm1</strain>
    </source>
</reference>
<dbReference type="PROSITE" id="PS50255">
    <property type="entry name" value="CYTOCHROME_B5_2"/>
    <property type="match status" value="1"/>
</dbReference>
<dbReference type="GO" id="GO:0050660">
    <property type="term" value="F:flavin adenine dinucleotide binding"/>
    <property type="evidence" value="ECO:0007669"/>
    <property type="project" value="InterPro"/>
</dbReference>
<comment type="caution">
    <text evidence="10">The sequence shown here is derived from an EMBL/GenBank/DDBJ whole genome shotgun (WGS) entry which is preliminary data.</text>
</comment>
<dbReference type="AlphaFoldDB" id="A0A9P6LBA3"/>
<gene>
    <name evidence="10" type="ORF">BJ322DRAFT_1098425</name>
</gene>
<keyword evidence="4" id="KW-0285">Flavoprotein</keyword>
<dbReference type="InterPro" id="IPR013786">
    <property type="entry name" value="AcylCoA_DH/ox_N"/>
</dbReference>
<dbReference type="InterPro" id="IPR036400">
    <property type="entry name" value="Cyt_B5-like_heme/steroid_sf"/>
</dbReference>
<feature type="domain" description="Cytochrome b5 heme-binding" evidence="9">
    <location>
        <begin position="3"/>
        <end position="82"/>
    </location>
</feature>
<name>A0A9P6LBA3_9AGAM</name>
<dbReference type="EMBL" id="WIUZ02000002">
    <property type="protein sequence ID" value="KAF9791043.1"/>
    <property type="molecule type" value="Genomic_DNA"/>
</dbReference>
<dbReference type="Gene3D" id="1.20.140.10">
    <property type="entry name" value="Butyryl-CoA Dehydrogenase, subunit A, domain 3"/>
    <property type="match status" value="1"/>
</dbReference>
<dbReference type="SUPFAM" id="SSF55856">
    <property type="entry name" value="Cytochrome b5-like heme/steroid binding domain"/>
    <property type="match status" value="1"/>
</dbReference>
<evidence type="ECO:0000256" key="1">
    <source>
        <dbReference type="ARBA" id="ARBA00001974"/>
    </source>
</evidence>
<comment type="similarity">
    <text evidence="2">Belongs to the acyl-CoA dehydrogenase family.</text>
</comment>
<evidence type="ECO:0000256" key="8">
    <source>
        <dbReference type="ARBA" id="ARBA00023004"/>
    </source>
</evidence>
<dbReference type="Proteomes" id="UP000736335">
    <property type="component" value="Unassembled WGS sequence"/>
</dbReference>
<dbReference type="InterPro" id="IPR001199">
    <property type="entry name" value="Cyt_B5-like_heme/steroid-bd"/>
</dbReference>
<dbReference type="GO" id="GO:0033539">
    <property type="term" value="P:fatty acid beta-oxidation using acyl-CoA dehydrogenase"/>
    <property type="evidence" value="ECO:0007669"/>
    <property type="project" value="TreeGrafter"/>
</dbReference>
<dbReference type="GO" id="GO:0005737">
    <property type="term" value="C:cytoplasm"/>
    <property type="evidence" value="ECO:0007669"/>
    <property type="project" value="TreeGrafter"/>
</dbReference>
<keyword evidence="7" id="KW-0560">Oxidoreductase</keyword>
<dbReference type="GO" id="GO:0046872">
    <property type="term" value="F:metal ion binding"/>
    <property type="evidence" value="ECO:0007669"/>
    <property type="project" value="UniProtKB-KW"/>
</dbReference>
<dbReference type="PROSITE" id="PS00191">
    <property type="entry name" value="CYTOCHROME_B5_1"/>
    <property type="match status" value="1"/>
</dbReference>
<dbReference type="Gene3D" id="2.40.110.10">
    <property type="entry name" value="Butyryl-CoA Dehydrogenase, subunit A, domain 2"/>
    <property type="match status" value="1"/>
</dbReference>
<dbReference type="Pfam" id="PF00173">
    <property type="entry name" value="Cyt-b5"/>
    <property type="match status" value="1"/>
</dbReference>
<keyword evidence="6" id="KW-0274">FAD</keyword>
<dbReference type="InterPro" id="IPR009100">
    <property type="entry name" value="AcylCoA_DH/oxidase_NM_dom_sf"/>
</dbReference>
<dbReference type="GO" id="GO:0003995">
    <property type="term" value="F:acyl-CoA dehydrogenase activity"/>
    <property type="evidence" value="ECO:0007669"/>
    <property type="project" value="InterPro"/>
</dbReference>
<dbReference type="InterPro" id="IPR050741">
    <property type="entry name" value="Acyl-CoA_dehydrogenase"/>
</dbReference>
<evidence type="ECO:0000256" key="5">
    <source>
        <dbReference type="ARBA" id="ARBA00022723"/>
    </source>
</evidence>